<protein>
    <submittedName>
        <fullName evidence="2">Uncharacterized protein</fullName>
    </submittedName>
</protein>
<reference evidence="3" key="1">
    <citation type="journal article" date="2013" name="Genome Announc.">
        <title>Draft genome sequence of Botrytis cinerea BcDW1, inoculum for noble rot of grape berries.</title>
        <authorList>
            <person name="Blanco-Ulate B."/>
            <person name="Allen G."/>
            <person name="Powell A.L."/>
            <person name="Cantu D."/>
        </authorList>
    </citation>
    <scope>NUCLEOTIDE SEQUENCE [LARGE SCALE GENOMIC DNA]</scope>
    <source>
        <strain evidence="3">BcDW1</strain>
    </source>
</reference>
<accession>M7U2W3</accession>
<dbReference type="OrthoDB" id="3500708at2759"/>
<feature type="coiled-coil region" evidence="1">
    <location>
        <begin position="405"/>
        <end position="458"/>
    </location>
</feature>
<dbReference type="Proteomes" id="UP000012045">
    <property type="component" value="Unassembled WGS sequence"/>
</dbReference>
<organism evidence="2 3">
    <name type="scientific">Botryotinia fuckeliana (strain BcDW1)</name>
    <name type="common">Noble rot fungus</name>
    <name type="synonym">Botrytis cinerea</name>
    <dbReference type="NCBI Taxonomy" id="1290391"/>
    <lineage>
        <taxon>Eukaryota</taxon>
        <taxon>Fungi</taxon>
        <taxon>Dikarya</taxon>
        <taxon>Ascomycota</taxon>
        <taxon>Pezizomycotina</taxon>
        <taxon>Leotiomycetes</taxon>
        <taxon>Helotiales</taxon>
        <taxon>Sclerotiniaceae</taxon>
        <taxon>Botrytis</taxon>
    </lineage>
</organism>
<evidence type="ECO:0000256" key="1">
    <source>
        <dbReference type="SAM" id="Coils"/>
    </source>
</evidence>
<sequence length="458" mass="52683">MVGYKDTYYIEVTLKEGFDFGKYDLVQAKMCVDGKEVSYVDFKPPPNGLDETKTKRDVVEKIQYANVEINGRPQGSKFVFWNMEMEKEQSKETGAMNTLPQNIPAFQFHIVFFESSTVTLSDHEYKEAIFFEDDNITKFPELFHVYDWDALNKEERKIAVEHLQYLEIAHWDTINGNDFGQIFGSKFKRRKASHLTKNMPREWRAWHKMYGTEQRETFDILQERRRARERGETHFRYISIGGDILLSGVEDESGDPVTALPMAKISNTSPHNKSSAGKEASALANSPYGKNILRAVGSSPDDMGANAMEPYAPTYSRMERMAIVDLINPRLFLEKESSVGIPDESLTQSTFPDITTTHRKKTREPIEVISLDSDDEIIFVSETKASKAVRHSEPARATKVVIANVDEDLRELKDLQKLREEKESLQRDIELLEKKRKMDEITKKIQDAEAKAKRIKTE</sequence>
<dbReference type="HOGENOM" id="CLU_597155_0_0_1"/>
<evidence type="ECO:0000313" key="2">
    <source>
        <dbReference type="EMBL" id="EMR80963.1"/>
    </source>
</evidence>
<gene>
    <name evidence="2" type="ORF">BcDW1_10414</name>
</gene>
<proteinExistence type="predicted"/>
<name>M7U2W3_BOTF1</name>
<keyword evidence="1" id="KW-0175">Coiled coil</keyword>
<dbReference type="EMBL" id="KB708092">
    <property type="protein sequence ID" value="EMR80963.1"/>
    <property type="molecule type" value="Genomic_DNA"/>
</dbReference>
<evidence type="ECO:0000313" key="3">
    <source>
        <dbReference type="Proteomes" id="UP000012045"/>
    </source>
</evidence>
<dbReference type="AlphaFoldDB" id="M7U2W3"/>